<gene>
    <name evidence="1" type="ORF">CARN5_2977</name>
</gene>
<organism evidence="1">
    <name type="scientific">mine drainage metagenome</name>
    <dbReference type="NCBI Taxonomy" id="410659"/>
    <lineage>
        <taxon>unclassified sequences</taxon>
        <taxon>metagenomes</taxon>
        <taxon>ecological metagenomes</taxon>
    </lineage>
</organism>
<dbReference type="AlphaFoldDB" id="E6Q8T2"/>
<name>E6Q8T2_9ZZZZ</name>
<sequence length="123" mass="13983">MSAQGMLQFQAVGIESALDAAISTCEQLLADVKQLSRCGVDDKRRLEQRYDRWCQETADMLDRFCCGGSCSDGFQGFIGGNLTDPWSIRGIFLSQRLQDLAEMRRNMRKDPKRPDVFVTPNLW</sequence>
<accession>E6Q8T2</accession>
<dbReference type="EMBL" id="CABP01000014">
    <property type="protein sequence ID" value="CBI03608.1"/>
    <property type="molecule type" value="Genomic_DNA"/>
</dbReference>
<comment type="caution">
    <text evidence="1">The sequence shown here is derived from an EMBL/GenBank/DDBJ whole genome shotgun (WGS) entry which is preliminary data.</text>
</comment>
<proteinExistence type="predicted"/>
<protein>
    <submittedName>
        <fullName evidence="1">Uncharacterized protein</fullName>
    </submittedName>
</protein>
<evidence type="ECO:0000313" key="1">
    <source>
        <dbReference type="EMBL" id="CBI03608.1"/>
    </source>
</evidence>
<reference evidence="1" key="1">
    <citation type="submission" date="2009-10" db="EMBL/GenBank/DDBJ databases">
        <title>Diversity of trophic interactions inside an arsenic-rich microbial ecosystem.</title>
        <authorList>
            <person name="Bertin P.N."/>
            <person name="Heinrich-Salmeron A."/>
            <person name="Pelletier E."/>
            <person name="Goulhen-Chollet F."/>
            <person name="Arsene-Ploetze F."/>
            <person name="Gallien S."/>
            <person name="Calteau A."/>
            <person name="Vallenet D."/>
            <person name="Casiot C."/>
            <person name="Chane-Woon-Ming B."/>
            <person name="Giloteaux L."/>
            <person name="Barakat M."/>
            <person name="Bonnefoy V."/>
            <person name="Bruneel O."/>
            <person name="Chandler M."/>
            <person name="Cleiss J."/>
            <person name="Duran R."/>
            <person name="Elbaz-Poulichet F."/>
            <person name="Fonknechten N."/>
            <person name="Lauga B."/>
            <person name="Mornico D."/>
            <person name="Ortet P."/>
            <person name="Schaeffer C."/>
            <person name="Siguier P."/>
            <person name="Alexander Thil Smith A."/>
            <person name="Van Dorsselaer A."/>
            <person name="Weissenbach J."/>
            <person name="Medigue C."/>
            <person name="Le Paslier D."/>
        </authorList>
    </citation>
    <scope>NUCLEOTIDE SEQUENCE</scope>
</reference>